<dbReference type="EMBL" id="LJKE01000045">
    <property type="protein sequence ID" value="KZD65960.1"/>
    <property type="molecule type" value="Genomic_DNA"/>
</dbReference>
<dbReference type="InterPro" id="IPR007053">
    <property type="entry name" value="LRAT_dom"/>
</dbReference>
<feature type="domain" description="LRAT" evidence="1">
    <location>
        <begin position="50"/>
        <end position="152"/>
    </location>
</feature>
<dbReference type="RefSeq" id="WP_063261179.1">
    <property type="nucleotide sequence ID" value="NZ_LJKE01000045.1"/>
</dbReference>
<comment type="caution">
    <text evidence="2">The sequence shown here is derived from an EMBL/GenBank/DDBJ whole genome shotgun (WGS) entry which is preliminary data.</text>
</comment>
<dbReference type="AlphaFoldDB" id="A0A164NX98"/>
<dbReference type="Pfam" id="PF04970">
    <property type="entry name" value="LRAT"/>
    <property type="match status" value="1"/>
</dbReference>
<evidence type="ECO:0000259" key="1">
    <source>
        <dbReference type="Pfam" id="PF04970"/>
    </source>
</evidence>
<protein>
    <recommendedName>
        <fullName evidence="1">LRAT domain-containing protein</fullName>
    </recommendedName>
</protein>
<dbReference type="Gene3D" id="3.90.1720.10">
    <property type="entry name" value="endopeptidase domain like (from Nostoc punctiforme)"/>
    <property type="match status" value="1"/>
</dbReference>
<evidence type="ECO:0000313" key="2">
    <source>
        <dbReference type="EMBL" id="KZD65960.1"/>
    </source>
</evidence>
<dbReference type="PATRIC" id="fig|1396.535.peg.1750"/>
<organism evidence="2 3">
    <name type="scientific">Bacillus cereus</name>
    <dbReference type="NCBI Taxonomy" id="1396"/>
    <lineage>
        <taxon>Bacteria</taxon>
        <taxon>Bacillati</taxon>
        <taxon>Bacillota</taxon>
        <taxon>Bacilli</taxon>
        <taxon>Bacillales</taxon>
        <taxon>Bacillaceae</taxon>
        <taxon>Bacillus</taxon>
        <taxon>Bacillus cereus group</taxon>
    </lineage>
</organism>
<evidence type="ECO:0000313" key="3">
    <source>
        <dbReference type="Proteomes" id="UP000076482"/>
    </source>
</evidence>
<reference evidence="2 3" key="1">
    <citation type="submission" date="2015-09" db="EMBL/GenBank/DDBJ databases">
        <title>Bacillus cereus food isolates.</title>
        <authorList>
            <person name="Boekhorst J."/>
        </authorList>
    </citation>
    <scope>NUCLEOTIDE SEQUENCE [LARGE SCALE GENOMIC DNA]</scope>
    <source>
        <strain evidence="2 3">B4088</strain>
    </source>
</reference>
<gene>
    <name evidence="2" type="ORF">B4088_2717</name>
</gene>
<accession>A0A164NX98</accession>
<sequence>MWNTVLNLLLRTGKTPPGGMGGPDPTKDLFNAVLAAKQKEFNERNPGNQEPAVGSMVYCMLGPVEHSGIYIGQGYIAHLNGNGEIEVVSPKRFTDHVTTLNTDIFIPMDNDDYPIGDSEIAFRAIEMVGEERNYNFLMDNCHQFSAGCITGDFENASNFLFLVKHDFSKTMEQDSRWGRWKWEEEPYPFRCYKTSFW</sequence>
<name>A0A164NX98_BACCE</name>
<proteinExistence type="predicted"/>
<dbReference type="Proteomes" id="UP000076482">
    <property type="component" value="Unassembled WGS sequence"/>
</dbReference>